<feature type="domain" description="BTB" evidence="3">
    <location>
        <begin position="95"/>
        <end position="163"/>
    </location>
</feature>
<dbReference type="OrthoDB" id="1925334at2759"/>
<feature type="region of interest" description="Disordered" evidence="2">
    <location>
        <begin position="213"/>
        <end position="266"/>
    </location>
</feature>
<dbReference type="InterPro" id="IPR000210">
    <property type="entry name" value="BTB/POZ_dom"/>
</dbReference>
<dbReference type="SUPFAM" id="SSF54695">
    <property type="entry name" value="POZ domain"/>
    <property type="match status" value="1"/>
</dbReference>
<accession>A0A226EI26</accession>
<keyword evidence="1" id="KW-0539">Nucleus</keyword>
<proteinExistence type="predicted"/>
<sequence length="448" mass="50547">MDCSSTHSGKSSSKKRPSSRAGRGRQYQYRHDHIQGSSSVSRTKSVSEEREVLSNFSKNSDRAMVTLKLREVEEEGPGGRAARAFEHLYLTSEFTDVNIFVEGKMMKAHRVVLALSSQYFRSVFHEISSLPCSQPVVAVRGVTSQEWEKLRKIIYCGSVQVEEDQVQSLLAAAHRLQITGLEAYSSPRSNSRGGLCRDDVDIEIIDSRDYGRRSSYEGAHSSSSSTGGYSAQMFTAGRPSQYDDIQEKMPYCPEPESTNEGSNYNQDDEIEWLDTPKPVRHHRMSVHQEVQELVSTSTAQYHSVPRETSELKAAFCLDVPQCLRYTVEEVNDMVARVENFPGSTVPCPICRKYVRRERLRKHINECHLLDGRKILCPICGMGMMSKGSYRVHMWRHRKGVMPMNQRDVGVFSRVAAGNGSGTRYPHTRTILAGTRYLRVARTTRTGNG</sequence>
<dbReference type="Gene3D" id="3.30.160.60">
    <property type="entry name" value="Classic Zinc Finger"/>
    <property type="match status" value="1"/>
</dbReference>
<evidence type="ECO:0000256" key="2">
    <source>
        <dbReference type="SAM" id="MobiDB-lite"/>
    </source>
</evidence>
<dbReference type="GO" id="GO:0005634">
    <property type="term" value="C:nucleus"/>
    <property type="evidence" value="ECO:0007669"/>
    <property type="project" value="TreeGrafter"/>
</dbReference>
<dbReference type="Proteomes" id="UP000198287">
    <property type="component" value="Unassembled WGS sequence"/>
</dbReference>
<organism evidence="4 5">
    <name type="scientific">Folsomia candida</name>
    <name type="common">Springtail</name>
    <dbReference type="NCBI Taxonomy" id="158441"/>
    <lineage>
        <taxon>Eukaryota</taxon>
        <taxon>Metazoa</taxon>
        <taxon>Ecdysozoa</taxon>
        <taxon>Arthropoda</taxon>
        <taxon>Hexapoda</taxon>
        <taxon>Collembola</taxon>
        <taxon>Entomobryomorpha</taxon>
        <taxon>Isotomoidea</taxon>
        <taxon>Isotomidae</taxon>
        <taxon>Proisotominae</taxon>
        <taxon>Folsomia</taxon>
    </lineage>
</organism>
<dbReference type="PANTHER" id="PTHR23110">
    <property type="entry name" value="BTB DOMAIN TRANSCRIPTION FACTOR"/>
    <property type="match status" value="1"/>
</dbReference>
<evidence type="ECO:0000259" key="3">
    <source>
        <dbReference type="PROSITE" id="PS50097"/>
    </source>
</evidence>
<name>A0A226EI26_FOLCA</name>
<feature type="compositionally biased region" description="Polar residues" evidence="2">
    <location>
        <begin position="256"/>
        <end position="265"/>
    </location>
</feature>
<evidence type="ECO:0000256" key="1">
    <source>
        <dbReference type="ARBA" id="ARBA00023242"/>
    </source>
</evidence>
<dbReference type="GO" id="GO:0006357">
    <property type="term" value="P:regulation of transcription by RNA polymerase II"/>
    <property type="evidence" value="ECO:0007669"/>
    <property type="project" value="TreeGrafter"/>
</dbReference>
<dbReference type="Pfam" id="PF05605">
    <property type="entry name" value="zf-Di19"/>
    <property type="match status" value="1"/>
</dbReference>
<comment type="caution">
    <text evidence="4">The sequence shown here is derived from an EMBL/GenBank/DDBJ whole genome shotgun (WGS) entry which is preliminary data.</text>
</comment>
<feature type="compositionally biased region" description="Low complexity" evidence="2">
    <location>
        <begin position="1"/>
        <end position="11"/>
    </location>
</feature>
<evidence type="ECO:0000313" key="5">
    <source>
        <dbReference type="Proteomes" id="UP000198287"/>
    </source>
</evidence>
<dbReference type="InterPro" id="IPR011333">
    <property type="entry name" value="SKP1/BTB/POZ_sf"/>
</dbReference>
<dbReference type="InterPro" id="IPR008598">
    <property type="entry name" value="Di19_Zn-bd"/>
</dbReference>
<keyword evidence="5" id="KW-1185">Reference proteome</keyword>
<reference evidence="4 5" key="1">
    <citation type="submission" date="2015-12" db="EMBL/GenBank/DDBJ databases">
        <title>The genome of Folsomia candida.</title>
        <authorList>
            <person name="Faddeeva A."/>
            <person name="Derks M.F."/>
            <person name="Anvar Y."/>
            <person name="Smit S."/>
            <person name="Van Straalen N."/>
            <person name="Roelofs D."/>
        </authorList>
    </citation>
    <scope>NUCLEOTIDE SEQUENCE [LARGE SCALE GENOMIC DNA]</scope>
    <source>
        <strain evidence="4 5">VU population</strain>
        <tissue evidence="4">Whole body</tissue>
    </source>
</reference>
<gene>
    <name evidence="4" type="ORF">Fcan01_06466</name>
</gene>
<dbReference type="SMART" id="SM00225">
    <property type="entry name" value="BTB"/>
    <property type="match status" value="1"/>
</dbReference>
<feature type="compositionally biased region" description="Low complexity" evidence="2">
    <location>
        <begin position="216"/>
        <end position="231"/>
    </location>
</feature>
<dbReference type="PROSITE" id="PS50097">
    <property type="entry name" value="BTB"/>
    <property type="match status" value="1"/>
</dbReference>
<dbReference type="AlphaFoldDB" id="A0A226EI26"/>
<dbReference type="EMBL" id="LNIX01000003">
    <property type="protein sequence ID" value="OXA57315.1"/>
    <property type="molecule type" value="Genomic_DNA"/>
</dbReference>
<dbReference type="Gene3D" id="3.30.710.10">
    <property type="entry name" value="Potassium Channel Kv1.1, Chain A"/>
    <property type="match status" value="1"/>
</dbReference>
<feature type="region of interest" description="Disordered" evidence="2">
    <location>
        <begin position="1"/>
        <end position="53"/>
    </location>
</feature>
<dbReference type="PANTHER" id="PTHR23110:SF109">
    <property type="entry name" value="FI07618P-RELATED"/>
    <property type="match status" value="1"/>
</dbReference>
<dbReference type="Pfam" id="PF00651">
    <property type="entry name" value="BTB"/>
    <property type="match status" value="1"/>
</dbReference>
<dbReference type="InterPro" id="IPR051095">
    <property type="entry name" value="Dros_DevTransReg"/>
</dbReference>
<protein>
    <submittedName>
        <fullName evidence="4">Broad-complex core protein isoform 6</fullName>
    </submittedName>
</protein>
<evidence type="ECO:0000313" key="4">
    <source>
        <dbReference type="EMBL" id="OXA57315.1"/>
    </source>
</evidence>